<gene>
    <name evidence="3" type="ordered locus">MTR_6g027280</name>
</gene>
<keyword evidence="5" id="KW-1185">Reference proteome</keyword>
<dbReference type="Proteomes" id="UP000002051">
    <property type="component" value="Chromosome 6"/>
</dbReference>
<dbReference type="STRING" id="3880.A0A072UI84"/>
<accession>A0A072UI84</accession>
<sequence>MDIDLFFVREKVLAEQLIVKHIPADDQWADILTKSISSAKFLSLLVVECNIIVIEQKINEKLFDTFSQILTIQVSSVAWIVVFVIELSMVFMLLKGFEWKEKAENLEVELQQCYKAQSQLSEQFAIELQQCYKAQSQMTDHLAMELSESRASKALLQEKENAIADMQELTELREQNIKEVELVVRENSELKAQLEQMTAKANEAEIGNKLLNKQMHFMKTVMFKTSDLEQLARQQVLEETERK</sequence>
<organism evidence="3 5">
    <name type="scientific">Medicago truncatula</name>
    <name type="common">Barrel medic</name>
    <name type="synonym">Medicago tribuloides</name>
    <dbReference type="NCBI Taxonomy" id="3880"/>
    <lineage>
        <taxon>Eukaryota</taxon>
        <taxon>Viridiplantae</taxon>
        <taxon>Streptophyta</taxon>
        <taxon>Embryophyta</taxon>
        <taxon>Tracheophyta</taxon>
        <taxon>Spermatophyta</taxon>
        <taxon>Magnoliopsida</taxon>
        <taxon>eudicotyledons</taxon>
        <taxon>Gunneridae</taxon>
        <taxon>Pentapetalae</taxon>
        <taxon>rosids</taxon>
        <taxon>fabids</taxon>
        <taxon>Fabales</taxon>
        <taxon>Fabaceae</taxon>
        <taxon>Papilionoideae</taxon>
        <taxon>50 kb inversion clade</taxon>
        <taxon>NPAAA clade</taxon>
        <taxon>Hologalegina</taxon>
        <taxon>IRL clade</taxon>
        <taxon>Trifolieae</taxon>
        <taxon>Medicago</taxon>
    </lineage>
</organism>
<evidence type="ECO:0000256" key="1">
    <source>
        <dbReference type="SAM" id="Coils"/>
    </source>
</evidence>
<keyword evidence="1" id="KW-0175">Coiled coil</keyword>
<reference evidence="3 5" key="1">
    <citation type="journal article" date="2011" name="Nature">
        <title>The Medicago genome provides insight into the evolution of rhizobial symbioses.</title>
        <authorList>
            <person name="Young N.D."/>
            <person name="Debelle F."/>
            <person name="Oldroyd G.E."/>
            <person name="Geurts R."/>
            <person name="Cannon S.B."/>
            <person name="Udvardi M.K."/>
            <person name="Benedito V.A."/>
            <person name="Mayer K.F."/>
            <person name="Gouzy J."/>
            <person name="Schoof H."/>
            <person name="Van de Peer Y."/>
            <person name="Proost S."/>
            <person name="Cook D.R."/>
            <person name="Meyers B.C."/>
            <person name="Spannagl M."/>
            <person name="Cheung F."/>
            <person name="De Mita S."/>
            <person name="Krishnakumar V."/>
            <person name="Gundlach H."/>
            <person name="Zhou S."/>
            <person name="Mudge J."/>
            <person name="Bharti A.K."/>
            <person name="Murray J.D."/>
            <person name="Naoumkina M.A."/>
            <person name="Rosen B."/>
            <person name="Silverstein K.A."/>
            <person name="Tang H."/>
            <person name="Rombauts S."/>
            <person name="Zhao P.X."/>
            <person name="Zhou P."/>
            <person name="Barbe V."/>
            <person name="Bardou P."/>
            <person name="Bechner M."/>
            <person name="Bellec A."/>
            <person name="Berger A."/>
            <person name="Berges H."/>
            <person name="Bidwell S."/>
            <person name="Bisseling T."/>
            <person name="Choisne N."/>
            <person name="Couloux A."/>
            <person name="Denny R."/>
            <person name="Deshpande S."/>
            <person name="Dai X."/>
            <person name="Doyle J.J."/>
            <person name="Dudez A.M."/>
            <person name="Farmer A.D."/>
            <person name="Fouteau S."/>
            <person name="Franken C."/>
            <person name="Gibelin C."/>
            <person name="Gish J."/>
            <person name="Goldstein S."/>
            <person name="Gonzalez A.J."/>
            <person name="Green P.J."/>
            <person name="Hallab A."/>
            <person name="Hartog M."/>
            <person name="Hua A."/>
            <person name="Humphray S.J."/>
            <person name="Jeong D.H."/>
            <person name="Jing Y."/>
            <person name="Jocker A."/>
            <person name="Kenton S.M."/>
            <person name="Kim D.J."/>
            <person name="Klee K."/>
            <person name="Lai H."/>
            <person name="Lang C."/>
            <person name="Lin S."/>
            <person name="Macmil S.L."/>
            <person name="Magdelenat G."/>
            <person name="Matthews L."/>
            <person name="McCorrison J."/>
            <person name="Monaghan E.L."/>
            <person name="Mun J.H."/>
            <person name="Najar F.Z."/>
            <person name="Nicholson C."/>
            <person name="Noirot C."/>
            <person name="O'Bleness M."/>
            <person name="Paule C.R."/>
            <person name="Poulain J."/>
            <person name="Prion F."/>
            <person name="Qin B."/>
            <person name="Qu C."/>
            <person name="Retzel E.F."/>
            <person name="Riddle C."/>
            <person name="Sallet E."/>
            <person name="Samain S."/>
            <person name="Samson N."/>
            <person name="Sanders I."/>
            <person name="Saurat O."/>
            <person name="Scarpelli C."/>
            <person name="Schiex T."/>
            <person name="Segurens B."/>
            <person name="Severin A.J."/>
            <person name="Sherrier D.J."/>
            <person name="Shi R."/>
            <person name="Sims S."/>
            <person name="Singer S.R."/>
            <person name="Sinharoy S."/>
            <person name="Sterck L."/>
            <person name="Viollet A."/>
            <person name="Wang B.B."/>
            <person name="Wang K."/>
            <person name="Wang M."/>
            <person name="Wang X."/>
            <person name="Warfsmann J."/>
            <person name="Weissenbach J."/>
            <person name="White D.D."/>
            <person name="White J.D."/>
            <person name="Wiley G.B."/>
            <person name="Wincker P."/>
            <person name="Xing Y."/>
            <person name="Yang L."/>
            <person name="Yao Z."/>
            <person name="Ying F."/>
            <person name="Zhai J."/>
            <person name="Zhou L."/>
            <person name="Zuber A."/>
            <person name="Denarie J."/>
            <person name="Dixon R.A."/>
            <person name="May G.D."/>
            <person name="Schwartz D.C."/>
            <person name="Rogers J."/>
            <person name="Quetier F."/>
            <person name="Town C.D."/>
            <person name="Roe B.A."/>
        </authorList>
    </citation>
    <scope>NUCLEOTIDE SEQUENCE [LARGE SCALE GENOMIC DNA]</scope>
    <source>
        <strain evidence="3">A17</strain>
        <strain evidence="4 5">cv. Jemalong A17</strain>
    </source>
</reference>
<evidence type="ECO:0000313" key="5">
    <source>
        <dbReference type="Proteomes" id="UP000002051"/>
    </source>
</evidence>
<keyword evidence="2 3" id="KW-0812">Transmembrane</keyword>
<feature type="coiled-coil region" evidence="1">
    <location>
        <begin position="152"/>
        <end position="214"/>
    </location>
</feature>
<feature type="transmembrane region" description="Helical" evidence="2">
    <location>
        <begin position="69"/>
        <end position="94"/>
    </location>
</feature>
<dbReference type="EnsemblPlants" id="KEH25525">
    <property type="protein sequence ID" value="KEH25525"/>
    <property type="gene ID" value="MTR_6g027280"/>
</dbReference>
<reference evidence="3 5" key="2">
    <citation type="journal article" date="2014" name="BMC Genomics">
        <title>An improved genome release (version Mt4.0) for the model legume Medicago truncatula.</title>
        <authorList>
            <person name="Tang H."/>
            <person name="Krishnakumar V."/>
            <person name="Bidwell S."/>
            <person name="Rosen B."/>
            <person name="Chan A."/>
            <person name="Zhou S."/>
            <person name="Gentzbittel L."/>
            <person name="Childs K.L."/>
            <person name="Yandell M."/>
            <person name="Gundlach H."/>
            <person name="Mayer K.F."/>
            <person name="Schwartz D.C."/>
            <person name="Town C.D."/>
        </authorList>
    </citation>
    <scope>GENOME REANNOTATION</scope>
    <source>
        <strain evidence="3">A17</strain>
        <strain evidence="4 5">cv. Jemalong A17</strain>
    </source>
</reference>
<evidence type="ECO:0000313" key="3">
    <source>
        <dbReference type="EMBL" id="KEH25525.1"/>
    </source>
</evidence>
<dbReference type="AlphaFoldDB" id="A0A072UI84"/>
<evidence type="ECO:0000256" key="2">
    <source>
        <dbReference type="SAM" id="Phobius"/>
    </source>
</evidence>
<protein>
    <submittedName>
        <fullName evidence="3">Transmembrane protein, putative</fullName>
    </submittedName>
</protein>
<evidence type="ECO:0000313" key="4">
    <source>
        <dbReference type="EnsemblPlants" id="KEH25525"/>
    </source>
</evidence>
<dbReference type="HOGENOM" id="CLU_1144046_0_0_1"/>
<proteinExistence type="predicted"/>
<reference evidence="4" key="3">
    <citation type="submission" date="2015-04" db="UniProtKB">
        <authorList>
            <consortium name="EnsemblPlants"/>
        </authorList>
    </citation>
    <scope>IDENTIFICATION</scope>
    <source>
        <strain evidence="4">cv. Jemalong A17</strain>
    </source>
</reference>
<dbReference type="EMBL" id="CM001222">
    <property type="protein sequence ID" value="KEH25525.1"/>
    <property type="molecule type" value="Genomic_DNA"/>
</dbReference>
<keyword evidence="2" id="KW-0472">Membrane</keyword>
<keyword evidence="2" id="KW-1133">Transmembrane helix</keyword>
<name>A0A072UI84_MEDTR</name>